<organism evidence="2 3">
    <name type="scientific">Mucilaginibacter yixingensis</name>
    <dbReference type="NCBI Taxonomy" id="1295612"/>
    <lineage>
        <taxon>Bacteria</taxon>
        <taxon>Pseudomonadati</taxon>
        <taxon>Bacteroidota</taxon>
        <taxon>Sphingobacteriia</taxon>
        <taxon>Sphingobacteriales</taxon>
        <taxon>Sphingobacteriaceae</taxon>
        <taxon>Mucilaginibacter</taxon>
    </lineage>
</organism>
<name>A0A2T5JE58_9SPHI</name>
<feature type="transmembrane region" description="Helical" evidence="1">
    <location>
        <begin position="24"/>
        <end position="45"/>
    </location>
</feature>
<evidence type="ECO:0000256" key="1">
    <source>
        <dbReference type="SAM" id="Phobius"/>
    </source>
</evidence>
<dbReference type="EMBL" id="QAOQ01000002">
    <property type="protein sequence ID" value="PTR00044.1"/>
    <property type="molecule type" value="Genomic_DNA"/>
</dbReference>
<dbReference type="OrthoDB" id="799079at2"/>
<feature type="transmembrane region" description="Helical" evidence="1">
    <location>
        <begin position="51"/>
        <end position="71"/>
    </location>
</feature>
<evidence type="ECO:0000313" key="3">
    <source>
        <dbReference type="Proteomes" id="UP000244168"/>
    </source>
</evidence>
<sequence>MNIDLRINQDGNKYYNKWVKDTKVGLFIIAPALLIFYIGAGIVIYGLTLKYILISIYPVCLILLAFVRPYFSRKDLNKMVRELRLIDKDISIETYKWFSLAPIIETFPIDSITVNEAHNISFLKVRRCTRLAAP</sequence>
<gene>
    <name evidence="2" type="ORF">C8P68_102875</name>
</gene>
<evidence type="ECO:0000313" key="2">
    <source>
        <dbReference type="EMBL" id="PTR00044.1"/>
    </source>
</evidence>
<protein>
    <submittedName>
        <fullName evidence="2">Uncharacterized protein</fullName>
    </submittedName>
</protein>
<proteinExistence type="predicted"/>
<dbReference type="RefSeq" id="WP_107827940.1">
    <property type="nucleotide sequence ID" value="NZ_CP160205.1"/>
</dbReference>
<keyword evidence="1" id="KW-0812">Transmembrane</keyword>
<reference evidence="2 3" key="1">
    <citation type="submission" date="2018-04" db="EMBL/GenBank/DDBJ databases">
        <title>Genomic Encyclopedia of Archaeal and Bacterial Type Strains, Phase II (KMG-II): from individual species to whole genera.</title>
        <authorList>
            <person name="Goeker M."/>
        </authorList>
    </citation>
    <scope>NUCLEOTIDE SEQUENCE [LARGE SCALE GENOMIC DNA]</scope>
    <source>
        <strain evidence="2 3">DSM 26809</strain>
    </source>
</reference>
<keyword evidence="1" id="KW-0472">Membrane</keyword>
<accession>A0A2T5JE58</accession>
<comment type="caution">
    <text evidence="2">The sequence shown here is derived from an EMBL/GenBank/DDBJ whole genome shotgun (WGS) entry which is preliminary data.</text>
</comment>
<keyword evidence="1" id="KW-1133">Transmembrane helix</keyword>
<dbReference type="AlphaFoldDB" id="A0A2T5JE58"/>
<keyword evidence="3" id="KW-1185">Reference proteome</keyword>
<dbReference type="Proteomes" id="UP000244168">
    <property type="component" value="Unassembled WGS sequence"/>
</dbReference>